<evidence type="ECO:0000313" key="1">
    <source>
        <dbReference type="EMBL" id="KKK43385.1"/>
    </source>
</evidence>
<name>A0A0F8W5F3_9ZZZZ</name>
<dbReference type="AlphaFoldDB" id="A0A0F8W5F3"/>
<dbReference type="EMBL" id="LAZR01070255">
    <property type="protein sequence ID" value="KKK43385.1"/>
    <property type="molecule type" value="Genomic_DNA"/>
</dbReference>
<sequence length="145" mass="16939">MPKPFSYWLPEWMQNTINTRTCSQCKNPYTKEDIIAIGVRSTDNGSLECSMYIEHECSSCGYRALTTFAQQKETSLEGMCCAILENIRRKKKTEKSRMLRKRKEGIMTEREVSQFLNSMQKFKTHEEFLKEIGMSLPKEKDNDTS</sequence>
<comment type="caution">
    <text evidence="1">The sequence shown here is derived from an EMBL/GenBank/DDBJ whole genome shotgun (WGS) entry which is preliminary data.</text>
</comment>
<protein>
    <submittedName>
        <fullName evidence="1">Uncharacterized protein</fullName>
    </submittedName>
</protein>
<proteinExistence type="predicted"/>
<gene>
    <name evidence="1" type="ORF">LCGC14_3168580</name>
</gene>
<reference evidence="1" key="1">
    <citation type="journal article" date="2015" name="Nature">
        <title>Complex archaea that bridge the gap between prokaryotes and eukaryotes.</title>
        <authorList>
            <person name="Spang A."/>
            <person name="Saw J.H."/>
            <person name="Jorgensen S.L."/>
            <person name="Zaremba-Niedzwiedzka K."/>
            <person name="Martijn J."/>
            <person name="Lind A.E."/>
            <person name="van Eijk R."/>
            <person name="Schleper C."/>
            <person name="Guy L."/>
            <person name="Ettema T.J."/>
        </authorList>
    </citation>
    <scope>NUCLEOTIDE SEQUENCE</scope>
</reference>
<accession>A0A0F8W5F3</accession>
<organism evidence="1">
    <name type="scientific">marine sediment metagenome</name>
    <dbReference type="NCBI Taxonomy" id="412755"/>
    <lineage>
        <taxon>unclassified sequences</taxon>
        <taxon>metagenomes</taxon>
        <taxon>ecological metagenomes</taxon>
    </lineage>
</organism>